<dbReference type="SUPFAM" id="SSF47384">
    <property type="entry name" value="Homodimeric domain of signal transducing histidine kinase"/>
    <property type="match status" value="1"/>
</dbReference>
<dbReference type="Pfam" id="PF00072">
    <property type="entry name" value="Response_reg"/>
    <property type="match status" value="1"/>
</dbReference>
<dbReference type="SUPFAM" id="SSF52172">
    <property type="entry name" value="CheY-like"/>
    <property type="match status" value="1"/>
</dbReference>
<feature type="modified residue" description="4-aspartylphosphate" evidence="7">
    <location>
        <position position="1149"/>
    </location>
</feature>
<dbReference type="CDD" id="cd17574">
    <property type="entry name" value="REC_OmpR"/>
    <property type="match status" value="1"/>
</dbReference>
<evidence type="ECO:0000259" key="11">
    <source>
        <dbReference type="PROSITE" id="PS50109"/>
    </source>
</evidence>
<evidence type="ECO:0000256" key="1">
    <source>
        <dbReference type="ARBA" id="ARBA00000085"/>
    </source>
</evidence>
<evidence type="ECO:0000256" key="7">
    <source>
        <dbReference type="PROSITE-ProRule" id="PRU00169"/>
    </source>
</evidence>
<dbReference type="SUPFAM" id="SSF46689">
    <property type="entry name" value="Homeodomain-like"/>
    <property type="match status" value="1"/>
</dbReference>
<dbReference type="InterPro" id="IPR036097">
    <property type="entry name" value="HisK_dim/P_sf"/>
</dbReference>
<dbReference type="InterPro" id="IPR011006">
    <property type="entry name" value="CheY-like_superfamily"/>
</dbReference>
<evidence type="ECO:0000256" key="9">
    <source>
        <dbReference type="SAM" id="Phobius"/>
    </source>
</evidence>
<evidence type="ECO:0000256" key="2">
    <source>
        <dbReference type="ARBA" id="ARBA00012438"/>
    </source>
</evidence>
<dbReference type="EMBL" id="CP041253">
    <property type="protein sequence ID" value="QDH79918.1"/>
    <property type="molecule type" value="Genomic_DNA"/>
</dbReference>
<dbReference type="Pfam" id="PF07495">
    <property type="entry name" value="Y_Y_Y"/>
    <property type="match status" value="1"/>
</dbReference>
<sequence>MRSFIKITPLFLVFCAGLILQGYAQNQDYYFEHITMEDGLSGSTVFSILQDQQGFMWFGTKNGLNRYDGHNFKVFSAEASSGSGLGDNFIYGLFEDSQGNIWVGTAHGMYTYDSSTERFQHFDKISNQGNQIDGTVGEITEDLDGNIYFAVNSRGLFRYNLERDSLYQYQEISKTNISLHDNNTTNVLVDEKGDVWVANSRFGVHKFLPESGKFQQYLSHPEVIKAAVLQMEDHGSNILLGTKDLGIWVMEKNSGKVTPLLTKAPNGKNLFIRDLCKISNNELWIATESGLFIYDLEKNKFKHFKENLNDPYSISDNAVYCIDRDIEGGMWIGTYFGGVNFLPNHPTKFKKHYPIPNSNTISGQRVREFEEDENGAIWIGTEDAGLNHYNPKTDTYTHYLPDNTTNSLSYHNVHGLARKADELWVGTVTFAVGLNRIDLNTNKVENFRIKSDLNTPDDNEIHSLLVDSNKQVWLGTVVGLLKLNEKDHTVNFVDEIGNRFIYDMIEDHEGNLWIGTYSNGLIRYNPGTGNIKTFRPDPNNPNSLPHYSVINIFEDSQNRIWIATEGGGFCIYNEKSDDFTVFNTDNGFPSNSIYKILEDISGHLWITCSRGLLEFNPQTTEYRLFTKDNGLMPYPFNYKSGYQAKDGTLYFGCLNGFISFDPREFEPYEYDPPVVITGIQIFNTPVPIGGEDPILNSSITKTSAITLQHNQSSLSFDFAALSYTASDALPYAYKMEGFDKNWTYLPQNQRINYSYLPPGDYTLKVKTADIFGEWSNREATLQITILPPFWKTNWAYMLYVVLIGIMLYLILKFYKDRIHRRQAAAFKRLEDEKQREVYQSKIEFFTNITHEIRTPLTLIKGPLESILKKENSISPAVKESLWIMNKNTNRLIELSNELLDFRKTEKKGFTLNFTRSEIGKLLEDIYIRFKGSAEQQYINFHFIKREEPFFADIDREAFTKIISNLLSNAIKNAESTAQLETVISPVDAHFKVIVSNDGNLISPENREKIFEPFFQVDGEPHKHNSSGTGLGLPLARSLAEMHDGTLLVDPGNPKNRNNFVLELPVKQKNTIKITETPTGDHDLYEEKKAQKQPKSSSSKGAILIVEDNKELQKFIYDQLKEEYHIYRAENGQEGIQQLKEKPIDLVITDVMMPVMDGFTFCDTVKSDINYSHIPVIMLTAKNTLQSKIEGMEMGADVYLEKPFSIDHLNLQIKNLLHYRDQVRQAFANQPMVNVETIAHTRADEEFLSQANEAILKNLSNERFGVNELADILCMSQSSLLRKIKGVSKMTPNGYIRLVRLKKAAEMLQNGQYTVTEISEKVGFNSPSYFSKCFQKQFGELPKDFSKSAETL</sequence>
<dbReference type="OrthoDB" id="9806995at2"/>
<keyword evidence="5" id="KW-0238">DNA-binding</keyword>
<keyword evidence="3 7" id="KW-0597">Phosphoprotein</keyword>
<evidence type="ECO:0000256" key="4">
    <source>
        <dbReference type="ARBA" id="ARBA00023015"/>
    </source>
</evidence>
<dbReference type="SMART" id="SM00387">
    <property type="entry name" value="HATPase_c"/>
    <property type="match status" value="1"/>
</dbReference>
<feature type="domain" description="Histidine kinase" evidence="11">
    <location>
        <begin position="847"/>
        <end position="1067"/>
    </location>
</feature>
<dbReference type="RefSeq" id="WP_141615155.1">
    <property type="nucleotide sequence ID" value="NZ_CP041253.1"/>
</dbReference>
<dbReference type="CDD" id="cd00082">
    <property type="entry name" value="HisKA"/>
    <property type="match status" value="1"/>
</dbReference>
<proteinExistence type="predicted"/>
<dbReference type="PROSITE" id="PS50110">
    <property type="entry name" value="RESPONSE_REGULATORY"/>
    <property type="match status" value="1"/>
</dbReference>
<dbReference type="Pfam" id="PF00512">
    <property type="entry name" value="HisKA"/>
    <property type="match status" value="1"/>
</dbReference>
<dbReference type="PROSITE" id="PS00041">
    <property type="entry name" value="HTH_ARAC_FAMILY_1"/>
    <property type="match status" value="1"/>
</dbReference>
<dbReference type="Gene3D" id="3.40.50.2300">
    <property type="match status" value="1"/>
</dbReference>
<dbReference type="GO" id="GO:0003700">
    <property type="term" value="F:DNA-binding transcription factor activity"/>
    <property type="evidence" value="ECO:0007669"/>
    <property type="project" value="InterPro"/>
</dbReference>
<dbReference type="SUPFAM" id="SSF55874">
    <property type="entry name" value="ATPase domain of HSP90 chaperone/DNA topoisomerase II/histidine kinase"/>
    <property type="match status" value="1"/>
</dbReference>
<dbReference type="InterPro" id="IPR011123">
    <property type="entry name" value="Y_Y_Y"/>
</dbReference>
<evidence type="ECO:0000256" key="6">
    <source>
        <dbReference type="ARBA" id="ARBA00023163"/>
    </source>
</evidence>
<dbReference type="Pfam" id="PF02518">
    <property type="entry name" value="HATPase_c"/>
    <property type="match status" value="1"/>
</dbReference>
<keyword evidence="4" id="KW-0805">Transcription regulation</keyword>
<dbReference type="SMART" id="SM00388">
    <property type="entry name" value="HisKA"/>
    <property type="match status" value="1"/>
</dbReference>
<keyword evidence="9" id="KW-0812">Transmembrane</keyword>
<dbReference type="PROSITE" id="PS50109">
    <property type="entry name" value="HIS_KIN"/>
    <property type="match status" value="1"/>
</dbReference>
<dbReference type="PANTHER" id="PTHR43547:SF2">
    <property type="entry name" value="HYBRID SIGNAL TRANSDUCTION HISTIDINE KINASE C"/>
    <property type="match status" value="1"/>
</dbReference>
<dbReference type="InterPro" id="IPR004358">
    <property type="entry name" value="Sig_transdc_His_kin-like_C"/>
</dbReference>
<feature type="domain" description="HTH araC/xylS-type" evidence="10">
    <location>
        <begin position="1248"/>
        <end position="1347"/>
    </location>
</feature>
<evidence type="ECO:0000313" key="13">
    <source>
        <dbReference type="EMBL" id="QDH79918.1"/>
    </source>
</evidence>
<evidence type="ECO:0000256" key="8">
    <source>
        <dbReference type="SAM" id="MobiDB-lite"/>
    </source>
</evidence>
<dbReference type="Gene3D" id="2.130.10.10">
    <property type="entry name" value="YVTN repeat-like/Quinoprotein amine dehydrogenase"/>
    <property type="match status" value="2"/>
</dbReference>
<name>A0A514CJB5_9BACT</name>
<feature type="region of interest" description="Disordered" evidence="8">
    <location>
        <begin position="1074"/>
        <end position="1097"/>
    </location>
</feature>
<evidence type="ECO:0000259" key="10">
    <source>
        <dbReference type="PROSITE" id="PS01124"/>
    </source>
</evidence>
<accession>A0A514CJB5</accession>
<dbReference type="Proteomes" id="UP000316614">
    <property type="component" value="Chromosome"/>
</dbReference>
<protein>
    <recommendedName>
        <fullName evidence="2">histidine kinase</fullName>
        <ecNumber evidence="2">2.7.13.3</ecNumber>
    </recommendedName>
</protein>
<evidence type="ECO:0000259" key="12">
    <source>
        <dbReference type="PROSITE" id="PS50110"/>
    </source>
</evidence>
<dbReference type="EC" id="2.7.13.3" evidence="2"/>
<dbReference type="InterPro" id="IPR003661">
    <property type="entry name" value="HisK_dim/P_dom"/>
</dbReference>
<evidence type="ECO:0000313" key="14">
    <source>
        <dbReference type="Proteomes" id="UP000316614"/>
    </source>
</evidence>
<dbReference type="InterPro" id="IPR011110">
    <property type="entry name" value="Reg_prop"/>
</dbReference>
<dbReference type="Pfam" id="PF07494">
    <property type="entry name" value="Reg_prop"/>
    <property type="match status" value="5"/>
</dbReference>
<dbReference type="InterPro" id="IPR015943">
    <property type="entry name" value="WD40/YVTN_repeat-like_dom_sf"/>
</dbReference>
<dbReference type="InterPro" id="IPR018062">
    <property type="entry name" value="HTH_AraC-typ_CS"/>
</dbReference>
<keyword evidence="9" id="KW-0472">Membrane</keyword>
<dbReference type="PANTHER" id="PTHR43547">
    <property type="entry name" value="TWO-COMPONENT HISTIDINE KINASE"/>
    <property type="match status" value="1"/>
</dbReference>
<feature type="domain" description="Response regulatory" evidence="12">
    <location>
        <begin position="1101"/>
        <end position="1216"/>
    </location>
</feature>
<dbReference type="FunFam" id="2.60.40.10:FF:000791">
    <property type="entry name" value="Two-component system sensor histidine kinase/response regulator"/>
    <property type="match status" value="1"/>
</dbReference>
<reference evidence="13 14" key="1">
    <citation type="submission" date="2019-06" db="EMBL/GenBank/DDBJ databases">
        <title>Echinicola alkalisoli sp. nov. isolated from saline soil.</title>
        <authorList>
            <person name="Sun J.-Q."/>
            <person name="Xu L."/>
        </authorList>
    </citation>
    <scope>NUCLEOTIDE SEQUENCE [LARGE SCALE GENOMIC DNA]</scope>
    <source>
        <strain evidence="13 14">LN3S3</strain>
    </source>
</reference>
<dbReference type="InterPro" id="IPR018060">
    <property type="entry name" value="HTH_AraC"/>
</dbReference>
<evidence type="ECO:0000256" key="5">
    <source>
        <dbReference type="ARBA" id="ARBA00023125"/>
    </source>
</evidence>
<dbReference type="FunFam" id="3.40.50.2300:FF:000138">
    <property type="entry name" value="Two-component system sensor histidine kinase/response regulator"/>
    <property type="match status" value="1"/>
</dbReference>
<dbReference type="Gene3D" id="1.10.10.60">
    <property type="entry name" value="Homeodomain-like"/>
    <property type="match status" value="1"/>
</dbReference>
<dbReference type="FunFam" id="2.130.10.10:FF:000891">
    <property type="entry name" value="Two-component system sensor histidine kinase/response regulator, hybrid (One-component system)"/>
    <property type="match status" value="1"/>
</dbReference>
<dbReference type="InterPro" id="IPR013783">
    <property type="entry name" value="Ig-like_fold"/>
</dbReference>
<keyword evidence="14" id="KW-1185">Reference proteome</keyword>
<dbReference type="GO" id="GO:0000155">
    <property type="term" value="F:phosphorelay sensor kinase activity"/>
    <property type="evidence" value="ECO:0007669"/>
    <property type="project" value="InterPro"/>
</dbReference>
<dbReference type="InterPro" id="IPR003594">
    <property type="entry name" value="HATPase_dom"/>
</dbReference>
<dbReference type="KEGG" id="echi:FKX85_13105"/>
<keyword evidence="6" id="KW-0804">Transcription</keyword>
<dbReference type="SMART" id="SM00342">
    <property type="entry name" value="HTH_ARAC"/>
    <property type="match status" value="1"/>
</dbReference>
<dbReference type="InterPro" id="IPR001789">
    <property type="entry name" value="Sig_transdc_resp-reg_receiver"/>
</dbReference>
<evidence type="ECO:0000256" key="3">
    <source>
        <dbReference type="ARBA" id="ARBA00022553"/>
    </source>
</evidence>
<gene>
    <name evidence="13" type="ORF">FKX85_13105</name>
</gene>
<dbReference type="SUPFAM" id="SSF63829">
    <property type="entry name" value="Calcium-dependent phosphotriesterase"/>
    <property type="match status" value="3"/>
</dbReference>
<dbReference type="PRINTS" id="PR00344">
    <property type="entry name" value="BCTRLSENSOR"/>
</dbReference>
<dbReference type="InterPro" id="IPR005467">
    <property type="entry name" value="His_kinase_dom"/>
</dbReference>
<keyword evidence="9" id="KW-1133">Transmembrane helix</keyword>
<dbReference type="Pfam" id="PF12833">
    <property type="entry name" value="HTH_18"/>
    <property type="match status" value="1"/>
</dbReference>
<dbReference type="Gene3D" id="3.30.565.10">
    <property type="entry name" value="Histidine kinase-like ATPase, C-terminal domain"/>
    <property type="match status" value="1"/>
</dbReference>
<dbReference type="InterPro" id="IPR009057">
    <property type="entry name" value="Homeodomain-like_sf"/>
</dbReference>
<dbReference type="Gene3D" id="1.10.287.130">
    <property type="match status" value="1"/>
</dbReference>
<organism evidence="13 14">
    <name type="scientific">Echinicola soli</name>
    <dbReference type="NCBI Taxonomy" id="2591634"/>
    <lineage>
        <taxon>Bacteria</taxon>
        <taxon>Pseudomonadati</taxon>
        <taxon>Bacteroidota</taxon>
        <taxon>Cytophagia</taxon>
        <taxon>Cytophagales</taxon>
        <taxon>Cyclobacteriaceae</taxon>
        <taxon>Echinicola</taxon>
    </lineage>
</organism>
<dbReference type="InterPro" id="IPR036890">
    <property type="entry name" value="HATPase_C_sf"/>
</dbReference>
<feature type="transmembrane region" description="Helical" evidence="9">
    <location>
        <begin position="794"/>
        <end position="811"/>
    </location>
</feature>
<comment type="catalytic activity">
    <reaction evidence="1">
        <text>ATP + protein L-histidine = ADP + protein N-phospho-L-histidine.</text>
        <dbReference type="EC" id="2.7.13.3"/>
    </reaction>
</comment>
<feature type="compositionally biased region" description="Basic and acidic residues" evidence="8">
    <location>
        <begin position="1078"/>
        <end position="1089"/>
    </location>
</feature>
<dbReference type="GO" id="GO:0043565">
    <property type="term" value="F:sequence-specific DNA binding"/>
    <property type="evidence" value="ECO:0007669"/>
    <property type="project" value="InterPro"/>
</dbReference>
<dbReference type="FunFam" id="1.10.287.130:FF:000045">
    <property type="entry name" value="Two-component system sensor histidine kinase/response regulator"/>
    <property type="match status" value="1"/>
</dbReference>
<dbReference type="Gene3D" id="2.60.40.10">
    <property type="entry name" value="Immunoglobulins"/>
    <property type="match status" value="1"/>
</dbReference>
<dbReference type="SMART" id="SM00448">
    <property type="entry name" value="REC"/>
    <property type="match status" value="1"/>
</dbReference>
<dbReference type="PROSITE" id="PS01124">
    <property type="entry name" value="HTH_ARAC_FAMILY_2"/>
    <property type="match status" value="1"/>
</dbReference>